<organism evidence="2 3">
    <name type="scientific">Planococcus lenghuensis</name>
    <dbReference type="NCBI Taxonomy" id="2213202"/>
    <lineage>
        <taxon>Bacteria</taxon>
        <taxon>Bacillati</taxon>
        <taxon>Bacillota</taxon>
        <taxon>Bacilli</taxon>
        <taxon>Bacillales</taxon>
        <taxon>Caryophanaceae</taxon>
        <taxon>Planococcus</taxon>
    </lineage>
</organism>
<name>A0A1Q2L3T4_9BACL</name>
<dbReference type="InterPro" id="IPR046947">
    <property type="entry name" value="LytR-like"/>
</dbReference>
<dbReference type="GO" id="GO:0000156">
    <property type="term" value="F:phosphorelay response regulator activity"/>
    <property type="evidence" value="ECO:0007669"/>
    <property type="project" value="InterPro"/>
</dbReference>
<dbReference type="InterPro" id="IPR007492">
    <property type="entry name" value="LytTR_DNA-bd_dom"/>
</dbReference>
<dbReference type="GO" id="GO:0003677">
    <property type="term" value="F:DNA binding"/>
    <property type="evidence" value="ECO:0007669"/>
    <property type="project" value="InterPro"/>
</dbReference>
<dbReference type="KEGG" id="pmar:B0X71_13305"/>
<feature type="domain" description="HTH LytTR-type" evidence="1">
    <location>
        <begin position="121"/>
        <end position="217"/>
    </location>
</feature>
<protein>
    <recommendedName>
        <fullName evidence="1">HTH LytTR-type domain-containing protein</fullName>
    </recommendedName>
</protein>
<dbReference type="AlphaFoldDB" id="A0A1Q2L3T4"/>
<dbReference type="PANTHER" id="PTHR37299:SF4">
    <property type="entry name" value="TRANSCRIPTIONAL REGULATOR"/>
    <property type="match status" value="1"/>
</dbReference>
<dbReference type="SMART" id="SM00850">
    <property type="entry name" value="LytTR"/>
    <property type="match status" value="1"/>
</dbReference>
<evidence type="ECO:0000259" key="1">
    <source>
        <dbReference type="SMART" id="SM00850"/>
    </source>
</evidence>
<gene>
    <name evidence="2" type="ORF">B0X71_13305</name>
</gene>
<dbReference type="EMBL" id="CP019640">
    <property type="protein sequence ID" value="AQQ55125.1"/>
    <property type="molecule type" value="Genomic_DNA"/>
</dbReference>
<accession>A0A1Q2L3T4</accession>
<reference evidence="2 3" key="1">
    <citation type="submission" date="2017-02" db="EMBL/GenBank/DDBJ databases">
        <title>The complete genomic sequence of a novel cold adapted crude oil-degrading bacterium Planococcus qaidamina Y42.</title>
        <authorList>
            <person name="Yang R."/>
        </authorList>
    </citation>
    <scope>NUCLEOTIDE SEQUENCE [LARGE SCALE GENOMIC DNA]</scope>
    <source>
        <strain evidence="2 3">Y42</strain>
    </source>
</reference>
<evidence type="ECO:0000313" key="3">
    <source>
        <dbReference type="Proteomes" id="UP000188184"/>
    </source>
</evidence>
<keyword evidence="3" id="KW-1185">Reference proteome</keyword>
<evidence type="ECO:0000313" key="2">
    <source>
        <dbReference type="EMBL" id="AQQ55125.1"/>
    </source>
</evidence>
<dbReference type="Proteomes" id="UP000188184">
    <property type="component" value="Chromosome"/>
</dbReference>
<dbReference type="PANTHER" id="PTHR37299">
    <property type="entry name" value="TRANSCRIPTIONAL REGULATOR-RELATED"/>
    <property type="match status" value="1"/>
</dbReference>
<dbReference type="Gene3D" id="2.20.25.10">
    <property type="match status" value="1"/>
</dbReference>
<dbReference type="Pfam" id="PF04397">
    <property type="entry name" value="LytTR"/>
    <property type="match status" value="1"/>
</dbReference>
<dbReference type="Gene3D" id="2.40.50.40">
    <property type="match status" value="1"/>
</dbReference>
<sequence>MEGVCIMELKDVLKFETFWMDWMPAEAAIAVARDGDYVYFRSGALNASIRIGQPVERGSIASQVMESGQRVERQVTDFLPGETCFGIGYPITGGAVVVLLSSAYIMKQKEPVAFLTGKTEDTWHPVPVEDILYIESQHKKTWFYTEEGTYSTAYTLKQLRELLPDTFLAVHRSYIVNIRCIREITRDISSGFLLKLKDEALLPVSQNYTADVRKRLGF</sequence>
<proteinExistence type="predicted"/>